<keyword evidence="4" id="KW-1185">Reference proteome</keyword>
<name>A0AAN9HWA3_CROPI</name>
<dbReference type="GO" id="GO:0004843">
    <property type="term" value="F:cysteine-type deubiquitinase activity"/>
    <property type="evidence" value="ECO:0007669"/>
    <property type="project" value="InterPro"/>
</dbReference>
<keyword evidence="1" id="KW-0472">Membrane</keyword>
<protein>
    <recommendedName>
        <fullName evidence="2">USP domain-containing protein</fullName>
    </recommendedName>
</protein>
<keyword evidence="1" id="KW-0812">Transmembrane</keyword>
<dbReference type="Gene3D" id="3.90.70.10">
    <property type="entry name" value="Cysteine proteinases"/>
    <property type="match status" value="1"/>
</dbReference>
<dbReference type="InterPro" id="IPR028889">
    <property type="entry name" value="USP"/>
</dbReference>
<dbReference type="Proteomes" id="UP001372338">
    <property type="component" value="Unassembled WGS sequence"/>
</dbReference>
<organism evidence="3 4">
    <name type="scientific">Crotalaria pallida</name>
    <name type="common">Smooth rattlebox</name>
    <name type="synonym">Crotalaria striata</name>
    <dbReference type="NCBI Taxonomy" id="3830"/>
    <lineage>
        <taxon>Eukaryota</taxon>
        <taxon>Viridiplantae</taxon>
        <taxon>Streptophyta</taxon>
        <taxon>Embryophyta</taxon>
        <taxon>Tracheophyta</taxon>
        <taxon>Spermatophyta</taxon>
        <taxon>Magnoliopsida</taxon>
        <taxon>eudicotyledons</taxon>
        <taxon>Gunneridae</taxon>
        <taxon>Pentapetalae</taxon>
        <taxon>rosids</taxon>
        <taxon>fabids</taxon>
        <taxon>Fabales</taxon>
        <taxon>Fabaceae</taxon>
        <taxon>Papilionoideae</taxon>
        <taxon>50 kb inversion clade</taxon>
        <taxon>genistoids sensu lato</taxon>
        <taxon>core genistoids</taxon>
        <taxon>Crotalarieae</taxon>
        <taxon>Crotalaria</taxon>
    </lineage>
</organism>
<dbReference type="AlphaFoldDB" id="A0AAN9HWA3"/>
<feature type="domain" description="USP" evidence="2">
    <location>
        <begin position="78"/>
        <end position="208"/>
    </location>
</feature>
<feature type="transmembrane region" description="Helical" evidence="1">
    <location>
        <begin position="23"/>
        <end position="43"/>
    </location>
</feature>
<keyword evidence="1" id="KW-1133">Transmembrane helix</keyword>
<dbReference type="GO" id="GO:0016579">
    <property type="term" value="P:protein deubiquitination"/>
    <property type="evidence" value="ECO:0007669"/>
    <property type="project" value="InterPro"/>
</dbReference>
<dbReference type="InterPro" id="IPR001394">
    <property type="entry name" value="Peptidase_C19_UCH"/>
</dbReference>
<dbReference type="PANTHER" id="PTHR21646">
    <property type="entry name" value="UBIQUITIN CARBOXYL-TERMINAL HYDROLASE"/>
    <property type="match status" value="1"/>
</dbReference>
<comment type="caution">
    <text evidence="3">The sequence shown here is derived from an EMBL/GenBank/DDBJ whole genome shotgun (WGS) entry which is preliminary data.</text>
</comment>
<dbReference type="SUPFAM" id="SSF54001">
    <property type="entry name" value="Cysteine proteinases"/>
    <property type="match status" value="1"/>
</dbReference>
<evidence type="ECO:0000256" key="1">
    <source>
        <dbReference type="SAM" id="Phobius"/>
    </source>
</evidence>
<evidence type="ECO:0000313" key="4">
    <source>
        <dbReference type="Proteomes" id="UP001372338"/>
    </source>
</evidence>
<sequence>MLVGQRLSPRHGFSTDMYHNHTMMIWTPTLAGFVGLVGAILALKDSKFNIIPSPLFLPWPFPRDTSNNNIFQKPLFVPGLHNLENNCFLNVVLQALASCFCFQSFLHAAMAECGTDDIVQSMPLVVSLASLLEELSSVSAEKVGLSPRRIMLAMSHYIPNFNLTSQQDAAEAFLHLICSLREEFGGCYAPKMSSLADISTKAYALRVR</sequence>
<dbReference type="PROSITE" id="PS50235">
    <property type="entry name" value="USP_3"/>
    <property type="match status" value="1"/>
</dbReference>
<dbReference type="Pfam" id="PF00443">
    <property type="entry name" value="UCH"/>
    <property type="match status" value="1"/>
</dbReference>
<reference evidence="3 4" key="1">
    <citation type="submission" date="2024-01" db="EMBL/GenBank/DDBJ databases">
        <title>The genomes of 5 underutilized Papilionoideae crops provide insights into root nodulation and disease resistanc.</title>
        <authorList>
            <person name="Yuan L."/>
        </authorList>
    </citation>
    <scope>NUCLEOTIDE SEQUENCE [LARGE SCALE GENOMIC DNA]</scope>
    <source>
        <strain evidence="3">ZHUSHIDOU_FW_LH</strain>
        <tissue evidence="3">Leaf</tissue>
    </source>
</reference>
<dbReference type="InterPro" id="IPR050185">
    <property type="entry name" value="Ub_carboxyl-term_hydrolase"/>
</dbReference>
<dbReference type="InterPro" id="IPR038765">
    <property type="entry name" value="Papain-like_cys_pep_sf"/>
</dbReference>
<evidence type="ECO:0000259" key="2">
    <source>
        <dbReference type="PROSITE" id="PS50235"/>
    </source>
</evidence>
<accession>A0AAN9HWA3</accession>
<evidence type="ECO:0000313" key="3">
    <source>
        <dbReference type="EMBL" id="KAK7247518.1"/>
    </source>
</evidence>
<gene>
    <name evidence="3" type="ORF">RIF29_42401</name>
</gene>
<dbReference type="PANTHER" id="PTHR21646:SF23">
    <property type="entry name" value="UBIQUITIN CARBOXYL-TERMINAL HYDROLASE USP2"/>
    <property type="match status" value="1"/>
</dbReference>
<dbReference type="EMBL" id="JAYWIO010000008">
    <property type="protein sequence ID" value="KAK7247518.1"/>
    <property type="molecule type" value="Genomic_DNA"/>
</dbReference>
<proteinExistence type="predicted"/>